<feature type="modified residue" description="4-aspartylphosphate" evidence="2">
    <location>
        <position position="52"/>
    </location>
</feature>
<keyword evidence="1 2" id="KW-0597">Phosphoprotein</keyword>
<feature type="domain" description="Response regulatory" evidence="3">
    <location>
        <begin position="3"/>
        <end position="118"/>
    </location>
</feature>
<sequence length="122" mass="12928">MNPILVVDDAAVIRSYYRQILSGAGYQVAEADNGIDALETALAQPCSLCIVDVNMPRLDGFAFLEALRREPVAQPPALVITTDSGAVTAARCRLSGASAYLPKPVRPETLLHHVALLTGGRA</sequence>
<dbReference type="KEGG" id="schy:GVO57_00900"/>
<evidence type="ECO:0000313" key="4">
    <source>
        <dbReference type="EMBL" id="QHL89638.1"/>
    </source>
</evidence>
<gene>
    <name evidence="4" type="ORF">GVO57_00900</name>
</gene>
<evidence type="ECO:0000313" key="5">
    <source>
        <dbReference type="Proteomes" id="UP000464468"/>
    </source>
</evidence>
<dbReference type="SMART" id="SM00448">
    <property type="entry name" value="REC"/>
    <property type="match status" value="1"/>
</dbReference>
<proteinExistence type="predicted"/>
<dbReference type="SUPFAM" id="SSF52172">
    <property type="entry name" value="CheY-like"/>
    <property type="match status" value="1"/>
</dbReference>
<keyword evidence="5" id="KW-1185">Reference proteome</keyword>
<dbReference type="InterPro" id="IPR050595">
    <property type="entry name" value="Bact_response_regulator"/>
</dbReference>
<evidence type="ECO:0000256" key="2">
    <source>
        <dbReference type="PROSITE-ProRule" id="PRU00169"/>
    </source>
</evidence>
<name>A0A7Z2S4U0_9SPHN</name>
<dbReference type="EMBL" id="CP047895">
    <property type="protein sequence ID" value="QHL89638.1"/>
    <property type="molecule type" value="Genomic_DNA"/>
</dbReference>
<accession>A0A7Z2S4U0</accession>
<organism evidence="4 5">
    <name type="scientific">Sphingomonas changnyeongensis</name>
    <dbReference type="NCBI Taxonomy" id="2698679"/>
    <lineage>
        <taxon>Bacteria</taxon>
        <taxon>Pseudomonadati</taxon>
        <taxon>Pseudomonadota</taxon>
        <taxon>Alphaproteobacteria</taxon>
        <taxon>Sphingomonadales</taxon>
        <taxon>Sphingomonadaceae</taxon>
        <taxon>Sphingomonas</taxon>
    </lineage>
</organism>
<dbReference type="PROSITE" id="PS50110">
    <property type="entry name" value="RESPONSE_REGULATORY"/>
    <property type="match status" value="1"/>
</dbReference>
<dbReference type="GO" id="GO:0000160">
    <property type="term" value="P:phosphorelay signal transduction system"/>
    <property type="evidence" value="ECO:0007669"/>
    <property type="project" value="InterPro"/>
</dbReference>
<dbReference type="Gene3D" id="3.40.50.2300">
    <property type="match status" value="1"/>
</dbReference>
<evidence type="ECO:0000256" key="1">
    <source>
        <dbReference type="ARBA" id="ARBA00022553"/>
    </source>
</evidence>
<dbReference type="Proteomes" id="UP000464468">
    <property type="component" value="Chromosome"/>
</dbReference>
<dbReference type="AlphaFoldDB" id="A0A7Z2S4U0"/>
<dbReference type="PANTHER" id="PTHR44591:SF25">
    <property type="entry name" value="CHEMOTAXIS TWO-COMPONENT RESPONSE REGULATOR"/>
    <property type="match status" value="1"/>
</dbReference>
<dbReference type="RefSeq" id="WP_160591070.1">
    <property type="nucleotide sequence ID" value="NZ_CP047895.1"/>
</dbReference>
<reference evidence="4 5" key="1">
    <citation type="submission" date="2020-01" db="EMBL/GenBank/DDBJ databases">
        <title>Sphingomonas sp. C33 whole genome sequece.</title>
        <authorList>
            <person name="Park C."/>
        </authorList>
    </citation>
    <scope>NUCLEOTIDE SEQUENCE [LARGE SCALE GENOMIC DNA]</scope>
    <source>
        <strain evidence="4 5">C33</strain>
    </source>
</reference>
<dbReference type="InterPro" id="IPR011006">
    <property type="entry name" value="CheY-like_superfamily"/>
</dbReference>
<evidence type="ECO:0000259" key="3">
    <source>
        <dbReference type="PROSITE" id="PS50110"/>
    </source>
</evidence>
<dbReference type="InterPro" id="IPR001789">
    <property type="entry name" value="Sig_transdc_resp-reg_receiver"/>
</dbReference>
<dbReference type="PANTHER" id="PTHR44591">
    <property type="entry name" value="STRESS RESPONSE REGULATOR PROTEIN 1"/>
    <property type="match status" value="1"/>
</dbReference>
<dbReference type="Pfam" id="PF00072">
    <property type="entry name" value="Response_reg"/>
    <property type="match status" value="1"/>
</dbReference>
<protein>
    <submittedName>
        <fullName evidence="4">Response regulator</fullName>
    </submittedName>
</protein>